<dbReference type="Pfam" id="PF00106">
    <property type="entry name" value="adh_short"/>
    <property type="match status" value="1"/>
</dbReference>
<organism evidence="4 5">
    <name type="scientific">Passalora fulva</name>
    <name type="common">Tomato leaf mold</name>
    <name type="synonym">Cladosporium fulvum</name>
    <dbReference type="NCBI Taxonomy" id="5499"/>
    <lineage>
        <taxon>Eukaryota</taxon>
        <taxon>Fungi</taxon>
        <taxon>Dikarya</taxon>
        <taxon>Ascomycota</taxon>
        <taxon>Pezizomycotina</taxon>
        <taxon>Dothideomycetes</taxon>
        <taxon>Dothideomycetidae</taxon>
        <taxon>Mycosphaerellales</taxon>
        <taxon>Mycosphaerellaceae</taxon>
        <taxon>Fulvia</taxon>
    </lineage>
</organism>
<dbReference type="GeneID" id="71993152"/>
<dbReference type="Proteomes" id="UP000756132">
    <property type="component" value="Chromosome 11"/>
</dbReference>
<evidence type="ECO:0000256" key="1">
    <source>
        <dbReference type="ARBA" id="ARBA00006484"/>
    </source>
</evidence>
<proteinExistence type="inferred from homology"/>
<accession>A0A9Q8PJY6</accession>
<dbReference type="PANTHER" id="PTHR24320">
    <property type="entry name" value="RETINOL DEHYDROGENASE"/>
    <property type="match status" value="1"/>
</dbReference>
<dbReference type="RefSeq" id="XP_047768395.1">
    <property type="nucleotide sequence ID" value="XM_047912422.1"/>
</dbReference>
<comment type="similarity">
    <text evidence="1">Belongs to the short-chain dehydrogenases/reductases (SDR) family.</text>
</comment>
<dbReference type="GO" id="GO:0016491">
    <property type="term" value="F:oxidoreductase activity"/>
    <property type="evidence" value="ECO:0007669"/>
    <property type="project" value="UniProtKB-KW"/>
</dbReference>
<dbReference type="AlphaFoldDB" id="A0A9Q8PJY6"/>
<keyword evidence="3" id="KW-0560">Oxidoreductase</keyword>
<evidence type="ECO:0000256" key="3">
    <source>
        <dbReference type="ARBA" id="ARBA00023002"/>
    </source>
</evidence>
<evidence type="ECO:0000313" key="4">
    <source>
        <dbReference type="EMBL" id="UJO24029.1"/>
    </source>
</evidence>
<dbReference type="PRINTS" id="PR00081">
    <property type="entry name" value="GDHRDH"/>
</dbReference>
<name>A0A9Q8PJY6_PASFU</name>
<dbReference type="OrthoDB" id="191139at2759"/>
<dbReference type="InterPro" id="IPR036291">
    <property type="entry name" value="NAD(P)-bd_dom_sf"/>
</dbReference>
<dbReference type="Gene3D" id="3.40.50.720">
    <property type="entry name" value="NAD(P)-binding Rossmann-like Domain"/>
    <property type="match status" value="1"/>
</dbReference>
<sequence>MGSIWSQSVLIPAPALTVAKLPDQFGKVVVVTGGYSGIGSELAEMLYSRNATVFIAGRDVQQAKKCMQGIQTKHASSSGRLEYLHLDLADMVSIRRAGEDFLARSDRLDVLVNNAGVMTPAVGSKTAQGYELQLGVNCLGPHLFTQLVMPRLLQTAETAPAGSVRVLWAGSVAVELAPRAGMSWTEGVDAAPVTSSDQASNYSISKTGNVLLAMETARRYGKRGIISVAYNPGNLRTGLQRHMAWWQYMVARMVLYSPHLGACTVLFAGWSDAVTFALNGAYVWPWGRVGSLRKDILQATQPIDCGGCAVGERFWLWCERVTQA</sequence>
<dbReference type="InterPro" id="IPR002347">
    <property type="entry name" value="SDR_fam"/>
</dbReference>
<reference evidence="4" key="2">
    <citation type="journal article" date="2022" name="Microb. Genom.">
        <title>A chromosome-scale genome assembly of the tomato pathogen Cladosporium fulvum reveals a compartmentalized genome architecture and the presence of a dispensable chromosome.</title>
        <authorList>
            <person name="Zaccaron A.Z."/>
            <person name="Chen L.H."/>
            <person name="Samaras A."/>
            <person name="Stergiopoulos I."/>
        </authorList>
    </citation>
    <scope>NUCLEOTIDE SEQUENCE</scope>
    <source>
        <strain evidence="4">Race5_Kim</strain>
    </source>
</reference>
<evidence type="ECO:0000313" key="5">
    <source>
        <dbReference type="Proteomes" id="UP000756132"/>
    </source>
</evidence>
<gene>
    <name evidence="4" type="ORF">CLAFUR5_13274</name>
</gene>
<dbReference type="EMBL" id="CP090173">
    <property type="protein sequence ID" value="UJO24029.1"/>
    <property type="molecule type" value="Genomic_DNA"/>
</dbReference>
<protein>
    <submittedName>
        <fullName evidence="4">Short-chain dehydrogenase/reductase</fullName>
    </submittedName>
</protein>
<evidence type="ECO:0000256" key="2">
    <source>
        <dbReference type="ARBA" id="ARBA00022857"/>
    </source>
</evidence>
<reference evidence="4" key="1">
    <citation type="submission" date="2021-12" db="EMBL/GenBank/DDBJ databases">
        <authorList>
            <person name="Zaccaron A."/>
            <person name="Stergiopoulos I."/>
        </authorList>
    </citation>
    <scope>NUCLEOTIDE SEQUENCE</scope>
    <source>
        <strain evidence="4">Race5_Kim</strain>
    </source>
</reference>
<keyword evidence="5" id="KW-1185">Reference proteome</keyword>
<keyword evidence="2" id="KW-0521">NADP</keyword>
<dbReference type="OMA" id="LEMGTNC"/>
<dbReference type="PANTHER" id="PTHR24320:SF236">
    <property type="entry name" value="SHORT-CHAIN DEHYDROGENASE-RELATED"/>
    <property type="match status" value="1"/>
</dbReference>
<dbReference type="KEGG" id="ffu:CLAFUR5_13274"/>
<dbReference type="SUPFAM" id="SSF51735">
    <property type="entry name" value="NAD(P)-binding Rossmann-fold domains"/>
    <property type="match status" value="1"/>
</dbReference>